<keyword evidence="1" id="KW-0175">Coiled coil</keyword>
<sequence length="972" mass="112950">MLQFDSIQLLLLVLAVTTFSNEVFQTNGMLPINLIAQIGKTEIQHQTTQNQWIDNQSQVSDDKNEANNVFLIEPPKKSLKVYSSKSLIVENQPEELLRESSEQNESELSQEQKDEQTRISIRVSKKVIQDTGISQENNLEYQNAVKKEELQPIQNDKMPTKITKQNEVIENNDENEITIQDIKIESIHEEPVSKREETKSQNEDVIIIKTDEEIKATPKVFGILDNNDSIKSESLEDELISESEQDQDQIEQCDGEELDTIHSQQENKRQELNKSKIDQKNDRKITKKSNEKNKKQSTNVLSNNKKQQNSKKNEQPLKDQSINSKEGDQKLIGELIKVQPEVDVVDLSIFADDNSDLIPIIVEDSENTMVNETENEIQDSQPQQEISEVTNQETVIEINQELNQDTVDIVATQNLDVDGGSFEDFQSELDELARELDQLSLDSTQSDNSNSENLEEENSNDSLQYITISTNNDPIIVNNLEDDYFLDDLENELGEQTQQQDVLNSSMESTNEQEAQILIVNNPEQLIIQKENQDEDQLVDDNQIENQIEQQFSGESSQENEINISIDNNNDQEQSSQESEDNQVELSGGSENNQVQNDSNQSLEPDNEIGQFQVDKPNEFKELDIKKNSVIKKEVSVNLDNMITSESINDQVGLTDDDFLRIAAESEAEVIENLEDLQDGMENVQFDKKTQNQIQAQPDKSQRIWKRIEDDKEYSLKIDSNRQQRGFKEDNLDQIKNTQIRDQYQRSNEDEFNKMINDLINEFDFKNQRERDIIDYDSQITQKIIENMEELRYANRIFNRDLEESEDEDEEYDNEAEVVHTYQQSQKANTEIQEVVQNKKEFERECKDQASNSAAISDYEKDMDKRKQEVIDKIKKELKLKRERLKNLNNQKSDNLSTYDFERIYLDWATNKEDIVYNILLHTNNSEKESQVEEEVQNAKVERISKKQEVEEELQKLYSNYERKGRHLRGQR</sequence>
<feature type="region of interest" description="Disordered" evidence="2">
    <location>
        <begin position="262"/>
        <end position="325"/>
    </location>
</feature>
<evidence type="ECO:0000313" key="4">
    <source>
        <dbReference type="EMBL" id="CAD8187542.1"/>
    </source>
</evidence>
<feature type="compositionally biased region" description="Polar residues" evidence="2">
    <location>
        <begin position="589"/>
        <end position="604"/>
    </location>
</feature>
<keyword evidence="3" id="KW-0732">Signal</keyword>
<evidence type="ECO:0000256" key="1">
    <source>
        <dbReference type="SAM" id="Coils"/>
    </source>
</evidence>
<organism evidence="4 5">
    <name type="scientific">Paramecium octaurelia</name>
    <dbReference type="NCBI Taxonomy" id="43137"/>
    <lineage>
        <taxon>Eukaryota</taxon>
        <taxon>Sar</taxon>
        <taxon>Alveolata</taxon>
        <taxon>Ciliophora</taxon>
        <taxon>Intramacronucleata</taxon>
        <taxon>Oligohymenophorea</taxon>
        <taxon>Peniculida</taxon>
        <taxon>Parameciidae</taxon>
        <taxon>Paramecium</taxon>
    </lineage>
</organism>
<feature type="region of interest" description="Disordered" evidence="2">
    <location>
        <begin position="93"/>
        <end position="116"/>
    </location>
</feature>
<feature type="chain" id="PRO_5035723507" evidence="3">
    <location>
        <begin position="21"/>
        <end position="972"/>
    </location>
</feature>
<protein>
    <submittedName>
        <fullName evidence="4">Uncharacterized protein</fullName>
    </submittedName>
</protein>
<feature type="region of interest" description="Disordered" evidence="2">
    <location>
        <begin position="442"/>
        <end position="461"/>
    </location>
</feature>
<evidence type="ECO:0000313" key="5">
    <source>
        <dbReference type="Proteomes" id="UP000683925"/>
    </source>
</evidence>
<accession>A0A8S1WFS8</accession>
<dbReference type="OrthoDB" id="309660at2759"/>
<evidence type="ECO:0000256" key="2">
    <source>
        <dbReference type="SAM" id="MobiDB-lite"/>
    </source>
</evidence>
<feature type="compositionally biased region" description="Low complexity" evidence="2">
    <location>
        <begin position="296"/>
        <end position="307"/>
    </location>
</feature>
<proteinExistence type="predicted"/>
<feature type="region of interest" description="Disordered" evidence="2">
    <location>
        <begin position="567"/>
        <end position="606"/>
    </location>
</feature>
<feature type="coiled-coil region" evidence="1">
    <location>
        <begin position="788"/>
        <end position="895"/>
    </location>
</feature>
<dbReference type="EMBL" id="CAJJDP010000089">
    <property type="protein sequence ID" value="CAD8187542.1"/>
    <property type="molecule type" value="Genomic_DNA"/>
</dbReference>
<dbReference type="OMA" id="WATNKED"/>
<reference evidence="4" key="1">
    <citation type="submission" date="2021-01" db="EMBL/GenBank/DDBJ databases">
        <authorList>
            <consortium name="Genoscope - CEA"/>
            <person name="William W."/>
        </authorList>
    </citation>
    <scope>NUCLEOTIDE SEQUENCE</scope>
</reference>
<feature type="compositionally biased region" description="Low complexity" evidence="2">
    <location>
        <begin position="567"/>
        <end position="577"/>
    </location>
</feature>
<evidence type="ECO:0000256" key="3">
    <source>
        <dbReference type="SAM" id="SignalP"/>
    </source>
</evidence>
<feature type="signal peptide" evidence="3">
    <location>
        <begin position="1"/>
        <end position="20"/>
    </location>
</feature>
<name>A0A8S1WFS8_PAROT</name>
<dbReference type="Proteomes" id="UP000683925">
    <property type="component" value="Unassembled WGS sequence"/>
</dbReference>
<dbReference type="AlphaFoldDB" id="A0A8S1WFS8"/>
<feature type="compositionally biased region" description="Basic and acidic residues" evidence="2">
    <location>
        <begin position="265"/>
        <end position="294"/>
    </location>
</feature>
<feature type="coiled-coil region" evidence="1">
    <location>
        <begin position="936"/>
        <end position="967"/>
    </location>
</feature>
<gene>
    <name evidence="4" type="ORF">POCTA_138.1.T0900144</name>
</gene>
<keyword evidence="5" id="KW-1185">Reference proteome</keyword>
<comment type="caution">
    <text evidence="4">The sequence shown here is derived from an EMBL/GenBank/DDBJ whole genome shotgun (WGS) entry which is preliminary data.</text>
</comment>